<dbReference type="PaxDb" id="2850-Phatr50228"/>
<dbReference type="PROSITE" id="PS50082">
    <property type="entry name" value="WD_REPEATS_2"/>
    <property type="match status" value="5"/>
</dbReference>
<sequence length="904" mass="98800">MSTSKQITPNPLARTPTAAPSQDGATVPFSNTPSVSNVKTTRETSTPTDPLDASQSMGTTSSASHSASHMEPTDQAVLNYLKNKGLGSAVMELTNLLKRDTTTANETSSATPVAKSTRERLAEDDVVVRTQRHLLTKSTGGGYGYDRDAAWPVVQWGIPDSTSTAGRAKKAMGAEEAQAYLDAFCRLQLWVLSLPESSGDGTVVTPYENPLERAQNLLQADQSVSLKSVIQELAKPATATSSDSASDDLFQLPPSVKPELLAVTFALLVHTYCELLEFGMESTAHVLRDAFTPIYEPLYPSEYRDLKECVTTEDMMRLNSHNSQHMEALANLKSILVQVASFQIRQEELKTSAAVSNGSLDQQQQSAKDNKIAEYDRNINLLKAKYNELSQRASVAFDKMINLPFLRRARAVRWQLTLSTHAYSMFASFLVSEESMLAMSALLQTKCELHVERRDPLPFTPSCVMDDRRKKDKQGVARLDLHDLQIQWAAPALKSKQDELIVTELPFPRYHMQSEYENERAAMRDRRAVEFNRALLVNGFRRLEALERKREFESLPTLSKKRAFEGDSDTFSAKALQPTILLTSLSASGSGPILRSTSTASGSRSNAYTDVSSIWNEAGIGLCCSKICPPDGRRVAVGCDDSSVRIWDVMDSNAEPYQVLLGHKNGFPVFDLDWNRDGRALLSAGGDGSIRLWDTVASGPFGDSIGPPDSLQSGKQTSISSSEANGTNKNSKGVSKLTELSMAAEADMSVPGSHREPTHRNNGVALAVYRGHTPSTPIWSVSFSPSGYYFCSAGGDATARLWTTDRSIPVRLFCGHTNANVNCVEWHPNCNYVITGSDDCTVRLWDIQSGRTVRLLTGCAAGVNEVKISPSGQYAAGADFKGIVHLWDLGSGKKSLRNWLGYGG</sequence>
<evidence type="ECO:0000256" key="2">
    <source>
        <dbReference type="ARBA" id="ARBA00022574"/>
    </source>
</evidence>
<proteinExistence type="predicted"/>
<feature type="repeat" description="WD" evidence="7">
    <location>
        <begin position="856"/>
        <end position="897"/>
    </location>
</feature>
<dbReference type="RefSeq" id="XP_002185113.1">
    <property type="nucleotide sequence ID" value="XM_002185077.1"/>
</dbReference>
<dbReference type="SUPFAM" id="SSF160897">
    <property type="entry name" value="Taf5 N-terminal domain-like"/>
    <property type="match status" value="1"/>
</dbReference>
<comment type="subcellular location">
    <subcellularLocation>
        <location evidence="1">Nucleus</location>
    </subcellularLocation>
</comment>
<dbReference type="InterPro" id="IPR020472">
    <property type="entry name" value="WD40_PAC1"/>
</dbReference>
<evidence type="ECO:0000256" key="5">
    <source>
        <dbReference type="ARBA" id="ARBA00023163"/>
    </source>
</evidence>
<keyword evidence="5" id="KW-0804">Transcription</keyword>
<feature type="repeat" description="WD" evidence="7">
    <location>
        <begin position="669"/>
        <end position="694"/>
    </location>
</feature>
<reference evidence="9 10" key="1">
    <citation type="journal article" date="2008" name="Nature">
        <title>The Phaeodactylum genome reveals the evolutionary history of diatom genomes.</title>
        <authorList>
            <person name="Bowler C."/>
            <person name="Allen A.E."/>
            <person name="Badger J.H."/>
            <person name="Grimwood J."/>
            <person name="Jabbari K."/>
            <person name="Kuo A."/>
            <person name="Maheswari U."/>
            <person name="Martens C."/>
            <person name="Maumus F."/>
            <person name="Otillar R.P."/>
            <person name="Rayko E."/>
            <person name="Salamov A."/>
            <person name="Vandepoele K."/>
            <person name="Beszteri B."/>
            <person name="Gruber A."/>
            <person name="Heijde M."/>
            <person name="Katinka M."/>
            <person name="Mock T."/>
            <person name="Valentin K."/>
            <person name="Verret F."/>
            <person name="Berges J.A."/>
            <person name="Brownlee C."/>
            <person name="Cadoret J.P."/>
            <person name="Chiovitti A."/>
            <person name="Choi C.J."/>
            <person name="Coesel S."/>
            <person name="De Martino A."/>
            <person name="Detter J.C."/>
            <person name="Durkin C."/>
            <person name="Falciatore A."/>
            <person name="Fournet J."/>
            <person name="Haruta M."/>
            <person name="Huysman M.J."/>
            <person name="Jenkins B.D."/>
            <person name="Jiroutova K."/>
            <person name="Jorgensen R.E."/>
            <person name="Joubert Y."/>
            <person name="Kaplan A."/>
            <person name="Kroger N."/>
            <person name="Kroth P.G."/>
            <person name="La Roche J."/>
            <person name="Lindquist E."/>
            <person name="Lommer M."/>
            <person name="Martin-Jezequel V."/>
            <person name="Lopez P.J."/>
            <person name="Lucas S."/>
            <person name="Mangogna M."/>
            <person name="McGinnis K."/>
            <person name="Medlin L.K."/>
            <person name="Montsant A."/>
            <person name="Oudot-Le Secq M.P."/>
            <person name="Napoli C."/>
            <person name="Obornik M."/>
            <person name="Parker M.S."/>
            <person name="Petit J.L."/>
            <person name="Porcel B.M."/>
            <person name="Poulsen N."/>
            <person name="Robison M."/>
            <person name="Rychlewski L."/>
            <person name="Rynearson T.A."/>
            <person name="Schmutz J."/>
            <person name="Shapiro H."/>
            <person name="Siaut M."/>
            <person name="Stanley M."/>
            <person name="Sussman M.R."/>
            <person name="Taylor A.R."/>
            <person name="Vardi A."/>
            <person name="von Dassow P."/>
            <person name="Vyverman W."/>
            <person name="Willis A."/>
            <person name="Wyrwicz L.S."/>
            <person name="Rokhsar D.S."/>
            <person name="Weissenbach J."/>
            <person name="Armbrust E.V."/>
            <person name="Green B.R."/>
            <person name="Van de Peer Y."/>
            <person name="Grigoriev I.V."/>
        </authorList>
    </citation>
    <scope>NUCLEOTIDE SEQUENCE [LARGE SCALE GENOMIC DNA]</scope>
    <source>
        <strain evidence="9 10">CCAP 1055/1</strain>
    </source>
</reference>
<name>B7GDD8_PHATC</name>
<keyword evidence="6" id="KW-0539">Nucleus</keyword>
<evidence type="ECO:0000313" key="9">
    <source>
        <dbReference type="EMBL" id="EEC43245.1"/>
    </source>
</evidence>
<dbReference type="Gene3D" id="2.130.10.10">
    <property type="entry name" value="YVTN repeat-like/Quinoprotein amine dehydrogenase"/>
    <property type="match status" value="2"/>
</dbReference>
<feature type="repeat" description="WD" evidence="7">
    <location>
        <begin position="778"/>
        <end position="812"/>
    </location>
</feature>
<dbReference type="EMBL" id="CM000630">
    <property type="protein sequence ID" value="EEC43245.1"/>
    <property type="molecule type" value="Genomic_DNA"/>
</dbReference>
<dbReference type="STRING" id="556484.B7GDD8"/>
<dbReference type="PRINTS" id="PR00320">
    <property type="entry name" value="GPROTEINBRPT"/>
</dbReference>
<feature type="repeat" description="WD" evidence="7">
    <location>
        <begin position="630"/>
        <end position="649"/>
    </location>
</feature>
<feature type="repeat" description="WD" evidence="7">
    <location>
        <begin position="821"/>
        <end position="855"/>
    </location>
</feature>
<dbReference type="InterPro" id="IPR019775">
    <property type="entry name" value="WD40_repeat_CS"/>
</dbReference>
<dbReference type="HOGENOM" id="CLU_301789_0_0_1"/>
<dbReference type="PROSITE" id="PS00678">
    <property type="entry name" value="WD_REPEATS_1"/>
    <property type="match status" value="1"/>
</dbReference>
<dbReference type="InterPro" id="IPR037264">
    <property type="entry name" value="TFIID_NTD2_sf"/>
</dbReference>
<dbReference type="Proteomes" id="UP000000759">
    <property type="component" value="Chromosome 28"/>
</dbReference>
<dbReference type="InterPro" id="IPR015943">
    <property type="entry name" value="WD40/YVTN_repeat-like_dom_sf"/>
</dbReference>
<reference evidence="10" key="2">
    <citation type="submission" date="2008-08" db="EMBL/GenBank/DDBJ databases">
        <authorList>
            <consortium name="Diatom Consortium"/>
            <person name="Grigoriev I."/>
            <person name="Grimwood J."/>
            <person name="Kuo A."/>
            <person name="Otillar R.P."/>
            <person name="Salamov A."/>
            <person name="Detter J.C."/>
            <person name="Lindquist E."/>
            <person name="Shapiro H."/>
            <person name="Lucas S."/>
            <person name="Glavina del Rio T."/>
            <person name="Pitluck S."/>
            <person name="Rokhsar D."/>
            <person name="Bowler C."/>
        </authorList>
    </citation>
    <scope>GENOME REANNOTATION</scope>
    <source>
        <strain evidence="10">CCAP 1055/1</strain>
    </source>
</reference>
<evidence type="ECO:0000313" key="10">
    <source>
        <dbReference type="Proteomes" id="UP000000759"/>
    </source>
</evidence>
<evidence type="ECO:0000256" key="3">
    <source>
        <dbReference type="ARBA" id="ARBA00022737"/>
    </source>
</evidence>
<dbReference type="InParanoid" id="B7GDD8"/>
<organism evidence="9 10">
    <name type="scientific">Phaeodactylum tricornutum (strain CCAP 1055/1)</name>
    <dbReference type="NCBI Taxonomy" id="556484"/>
    <lineage>
        <taxon>Eukaryota</taxon>
        <taxon>Sar</taxon>
        <taxon>Stramenopiles</taxon>
        <taxon>Ochrophyta</taxon>
        <taxon>Bacillariophyta</taxon>
        <taxon>Bacillariophyceae</taxon>
        <taxon>Bacillariophycidae</taxon>
        <taxon>Naviculales</taxon>
        <taxon>Phaeodactylaceae</taxon>
        <taxon>Phaeodactylum</taxon>
    </lineage>
</organism>
<keyword evidence="10" id="KW-1185">Reference proteome</keyword>
<evidence type="ECO:0000256" key="4">
    <source>
        <dbReference type="ARBA" id="ARBA00023015"/>
    </source>
</evidence>
<feature type="region of interest" description="Disordered" evidence="8">
    <location>
        <begin position="703"/>
        <end position="734"/>
    </location>
</feature>
<dbReference type="InterPro" id="IPR001680">
    <property type="entry name" value="WD40_rpt"/>
</dbReference>
<feature type="compositionally biased region" description="Polar residues" evidence="8">
    <location>
        <begin position="710"/>
        <end position="733"/>
    </location>
</feature>
<dbReference type="Pfam" id="PF00400">
    <property type="entry name" value="WD40"/>
    <property type="match status" value="5"/>
</dbReference>
<feature type="compositionally biased region" description="Polar residues" evidence="8">
    <location>
        <begin position="18"/>
        <end position="48"/>
    </location>
</feature>
<dbReference type="GeneID" id="7199009"/>
<accession>B7GDD8</accession>
<dbReference type="GO" id="GO:0006367">
    <property type="term" value="P:transcription initiation at RNA polymerase II promoter"/>
    <property type="evidence" value="ECO:0007669"/>
    <property type="project" value="TreeGrafter"/>
</dbReference>
<feature type="region of interest" description="Disordered" evidence="8">
    <location>
        <begin position="1"/>
        <end position="71"/>
    </location>
</feature>
<gene>
    <name evidence="9" type="ORF">PHATRDRAFT_50228</name>
</gene>
<dbReference type="GO" id="GO:0005669">
    <property type="term" value="C:transcription factor TFIID complex"/>
    <property type="evidence" value="ECO:0007669"/>
    <property type="project" value="TreeGrafter"/>
</dbReference>
<protein>
    <submittedName>
        <fullName evidence="9">Uncharacterized protein</fullName>
    </submittedName>
</protein>
<dbReference type="OrthoDB" id="10266330at2759"/>
<keyword evidence="3" id="KW-0677">Repeat</keyword>
<dbReference type="CDD" id="cd00200">
    <property type="entry name" value="WD40"/>
    <property type="match status" value="1"/>
</dbReference>
<dbReference type="InterPro" id="IPR036322">
    <property type="entry name" value="WD40_repeat_dom_sf"/>
</dbReference>
<dbReference type="PANTHER" id="PTHR19879">
    <property type="entry name" value="TRANSCRIPTION INITIATION FACTOR TFIID"/>
    <property type="match status" value="1"/>
</dbReference>
<dbReference type="KEGG" id="pti:PHATRDRAFT_50228"/>
<keyword evidence="2 7" id="KW-0853">WD repeat</keyword>
<dbReference type="eggNOG" id="KOG0263">
    <property type="taxonomic scope" value="Eukaryota"/>
</dbReference>
<dbReference type="AlphaFoldDB" id="B7GDD8"/>
<dbReference type="SMART" id="SM00320">
    <property type="entry name" value="WD40"/>
    <property type="match status" value="5"/>
</dbReference>
<evidence type="ECO:0000256" key="1">
    <source>
        <dbReference type="ARBA" id="ARBA00004123"/>
    </source>
</evidence>
<dbReference type="Gene3D" id="1.25.40.500">
    <property type="entry name" value="TFIID subunit TAF5, NTD2 domain"/>
    <property type="match status" value="1"/>
</dbReference>
<dbReference type="PANTHER" id="PTHR19879:SF1">
    <property type="entry name" value="CANNONBALL-RELATED"/>
    <property type="match status" value="1"/>
</dbReference>
<dbReference type="SUPFAM" id="SSF50978">
    <property type="entry name" value="WD40 repeat-like"/>
    <property type="match status" value="1"/>
</dbReference>
<evidence type="ECO:0000256" key="8">
    <source>
        <dbReference type="SAM" id="MobiDB-lite"/>
    </source>
</evidence>
<evidence type="ECO:0000256" key="7">
    <source>
        <dbReference type="PROSITE-ProRule" id="PRU00221"/>
    </source>
</evidence>
<feature type="compositionally biased region" description="Low complexity" evidence="8">
    <location>
        <begin position="54"/>
        <end position="70"/>
    </location>
</feature>
<dbReference type="PROSITE" id="PS50294">
    <property type="entry name" value="WD_REPEATS_REGION"/>
    <property type="match status" value="2"/>
</dbReference>
<keyword evidence="4" id="KW-0805">Transcription regulation</keyword>
<evidence type="ECO:0000256" key="6">
    <source>
        <dbReference type="ARBA" id="ARBA00023242"/>
    </source>
</evidence>
<dbReference type="GO" id="GO:0016251">
    <property type="term" value="F:RNA polymerase II general transcription initiation factor activity"/>
    <property type="evidence" value="ECO:0007669"/>
    <property type="project" value="TreeGrafter"/>
</dbReference>